<evidence type="ECO:0000256" key="7">
    <source>
        <dbReference type="ARBA" id="ARBA00047989"/>
    </source>
</evidence>
<dbReference type="InterPro" id="IPR003730">
    <property type="entry name" value="Cu_polyphenol_OxRdtase"/>
</dbReference>
<evidence type="ECO:0000256" key="5">
    <source>
        <dbReference type="ARBA" id="ARBA00022801"/>
    </source>
</evidence>
<evidence type="ECO:0000256" key="6">
    <source>
        <dbReference type="ARBA" id="ARBA00022833"/>
    </source>
</evidence>
<dbReference type="PANTHER" id="PTHR30616:SF2">
    <property type="entry name" value="PURINE NUCLEOSIDE PHOSPHORYLASE LACC1"/>
    <property type="match status" value="1"/>
</dbReference>
<dbReference type="GO" id="GO:0016787">
    <property type="term" value="F:hydrolase activity"/>
    <property type="evidence" value="ECO:0007669"/>
    <property type="project" value="UniProtKB-KW"/>
</dbReference>
<dbReference type="InterPro" id="IPR038371">
    <property type="entry name" value="Cu_polyphenol_OxRdtase_sf"/>
</dbReference>
<dbReference type="RefSeq" id="WP_188027814.1">
    <property type="nucleotide sequence ID" value="NZ_JACHGR010000018.1"/>
</dbReference>
<comment type="catalytic activity">
    <reaction evidence="9">
        <text>S-methyl-5'-thioadenosine + phosphate = 5-(methylsulfanyl)-alpha-D-ribose 1-phosphate + adenine</text>
        <dbReference type="Rhea" id="RHEA:11852"/>
        <dbReference type="ChEBI" id="CHEBI:16708"/>
        <dbReference type="ChEBI" id="CHEBI:17509"/>
        <dbReference type="ChEBI" id="CHEBI:43474"/>
        <dbReference type="ChEBI" id="CHEBI:58533"/>
        <dbReference type="EC" id="2.4.2.28"/>
    </reaction>
    <physiologicalReaction direction="left-to-right" evidence="9">
        <dbReference type="Rhea" id="RHEA:11853"/>
    </physiologicalReaction>
</comment>
<keyword evidence="5" id="KW-0378">Hydrolase</keyword>
<evidence type="ECO:0000256" key="3">
    <source>
        <dbReference type="ARBA" id="ARBA00022679"/>
    </source>
</evidence>
<dbReference type="PANTHER" id="PTHR30616">
    <property type="entry name" value="UNCHARACTERIZED PROTEIN YFIH"/>
    <property type="match status" value="1"/>
</dbReference>
<evidence type="ECO:0000256" key="1">
    <source>
        <dbReference type="ARBA" id="ARBA00000553"/>
    </source>
</evidence>
<keyword evidence="4" id="KW-0479">Metal-binding</keyword>
<evidence type="ECO:0000256" key="4">
    <source>
        <dbReference type="ARBA" id="ARBA00022723"/>
    </source>
</evidence>
<dbReference type="SUPFAM" id="SSF64438">
    <property type="entry name" value="CNF1/YfiH-like putative cysteine hydrolases"/>
    <property type="match status" value="1"/>
</dbReference>
<dbReference type="Gene3D" id="3.60.140.10">
    <property type="entry name" value="CNF1/YfiH-like putative cysteine hydrolases"/>
    <property type="match status" value="1"/>
</dbReference>
<dbReference type="Proteomes" id="UP000585721">
    <property type="component" value="Unassembled WGS sequence"/>
</dbReference>
<dbReference type="Pfam" id="PF02578">
    <property type="entry name" value="Cu-oxidase_4"/>
    <property type="match status" value="1"/>
</dbReference>
<comment type="catalytic activity">
    <reaction evidence="7">
        <text>adenosine + H2O + H(+) = inosine + NH4(+)</text>
        <dbReference type="Rhea" id="RHEA:24408"/>
        <dbReference type="ChEBI" id="CHEBI:15377"/>
        <dbReference type="ChEBI" id="CHEBI:15378"/>
        <dbReference type="ChEBI" id="CHEBI:16335"/>
        <dbReference type="ChEBI" id="CHEBI:17596"/>
        <dbReference type="ChEBI" id="CHEBI:28938"/>
        <dbReference type="EC" id="3.5.4.4"/>
    </reaction>
    <physiologicalReaction direction="left-to-right" evidence="7">
        <dbReference type="Rhea" id="RHEA:24409"/>
    </physiologicalReaction>
</comment>
<protein>
    <recommendedName>
        <fullName evidence="10">Purine nucleoside phosphorylase</fullName>
    </recommendedName>
</protein>
<comment type="similarity">
    <text evidence="2 10">Belongs to the purine nucleoside phosphorylase YfiH/LACC1 family.</text>
</comment>
<evidence type="ECO:0000256" key="10">
    <source>
        <dbReference type="RuleBase" id="RU361274"/>
    </source>
</evidence>
<evidence type="ECO:0000256" key="8">
    <source>
        <dbReference type="ARBA" id="ARBA00048968"/>
    </source>
</evidence>
<gene>
    <name evidence="11" type="ORF">HNR75_003090</name>
</gene>
<name>A0A841GGT2_9GAMM</name>
<evidence type="ECO:0000313" key="12">
    <source>
        <dbReference type="Proteomes" id="UP000585721"/>
    </source>
</evidence>
<evidence type="ECO:0000256" key="9">
    <source>
        <dbReference type="ARBA" id="ARBA00049893"/>
    </source>
</evidence>
<accession>A0A841GGT2</accession>
<dbReference type="EMBL" id="JACHGR010000018">
    <property type="protein sequence ID" value="MBB6057139.1"/>
    <property type="molecule type" value="Genomic_DNA"/>
</dbReference>
<dbReference type="GO" id="GO:0005507">
    <property type="term" value="F:copper ion binding"/>
    <property type="evidence" value="ECO:0007669"/>
    <property type="project" value="TreeGrafter"/>
</dbReference>
<keyword evidence="12" id="KW-1185">Reference proteome</keyword>
<comment type="catalytic activity">
    <reaction evidence="8">
        <text>adenosine + phosphate = alpha-D-ribose 1-phosphate + adenine</text>
        <dbReference type="Rhea" id="RHEA:27642"/>
        <dbReference type="ChEBI" id="CHEBI:16335"/>
        <dbReference type="ChEBI" id="CHEBI:16708"/>
        <dbReference type="ChEBI" id="CHEBI:43474"/>
        <dbReference type="ChEBI" id="CHEBI:57720"/>
        <dbReference type="EC" id="2.4.2.1"/>
    </reaction>
    <physiologicalReaction direction="left-to-right" evidence="8">
        <dbReference type="Rhea" id="RHEA:27643"/>
    </physiologicalReaction>
</comment>
<keyword evidence="3" id="KW-0808">Transferase</keyword>
<evidence type="ECO:0000313" key="11">
    <source>
        <dbReference type="EMBL" id="MBB6057139.1"/>
    </source>
</evidence>
<organism evidence="11 12">
    <name type="scientific">Tolumonas osonensis</name>
    <dbReference type="NCBI Taxonomy" id="675874"/>
    <lineage>
        <taxon>Bacteria</taxon>
        <taxon>Pseudomonadati</taxon>
        <taxon>Pseudomonadota</taxon>
        <taxon>Gammaproteobacteria</taxon>
        <taxon>Aeromonadales</taxon>
        <taxon>Aeromonadaceae</taxon>
        <taxon>Tolumonas</taxon>
    </lineage>
</organism>
<sequence>MGLIVPEWPAPANVRAVFTTRENGFSSGVYQGLNLGAHVGDAQESVEKNRRQLQQQLGLTNPPLWLTQVHGTDIFQAEESLSVPPVADGAVSHTRELALTVMTADCLPVLFCNKAGTVIATAHAGWRGLCAGILEKTIEAMQVAPDELLAWIGPTIGPTAFEVGNEVKTAFVDYAAEAEQAFKPQGEKWLANLFMLARQRLQAAGVTAIYGGDLCTFSDPQRFYSYRRDGQTGRMAGLIWLTIKS</sequence>
<keyword evidence="6" id="KW-0862">Zinc</keyword>
<evidence type="ECO:0000256" key="2">
    <source>
        <dbReference type="ARBA" id="ARBA00007353"/>
    </source>
</evidence>
<comment type="caution">
    <text evidence="11">The sequence shown here is derived from an EMBL/GenBank/DDBJ whole genome shotgun (WGS) entry which is preliminary data.</text>
</comment>
<dbReference type="InterPro" id="IPR011324">
    <property type="entry name" value="Cytotoxic_necrot_fac-like_cat"/>
</dbReference>
<comment type="catalytic activity">
    <reaction evidence="1">
        <text>inosine + phosphate = alpha-D-ribose 1-phosphate + hypoxanthine</text>
        <dbReference type="Rhea" id="RHEA:27646"/>
        <dbReference type="ChEBI" id="CHEBI:17368"/>
        <dbReference type="ChEBI" id="CHEBI:17596"/>
        <dbReference type="ChEBI" id="CHEBI:43474"/>
        <dbReference type="ChEBI" id="CHEBI:57720"/>
        <dbReference type="EC" id="2.4.2.1"/>
    </reaction>
    <physiologicalReaction direction="left-to-right" evidence="1">
        <dbReference type="Rhea" id="RHEA:27647"/>
    </physiologicalReaction>
</comment>
<dbReference type="AlphaFoldDB" id="A0A841GGT2"/>
<reference evidence="11 12" key="1">
    <citation type="submission" date="2020-08" db="EMBL/GenBank/DDBJ databases">
        <title>Genomic Encyclopedia of Type Strains, Phase IV (KMG-IV): sequencing the most valuable type-strain genomes for metagenomic binning, comparative biology and taxonomic classification.</title>
        <authorList>
            <person name="Goeker M."/>
        </authorList>
    </citation>
    <scope>NUCLEOTIDE SEQUENCE [LARGE SCALE GENOMIC DNA]</scope>
    <source>
        <strain evidence="11 12">DSM 22975</strain>
    </source>
</reference>
<dbReference type="GO" id="GO:0017061">
    <property type="term" value="F:S-methyl-5-thioadenosine phosphorylase activity"/>
    <property type="evidence" value="ECO:0007669"/>
    <property type="project" value="UniProtKB-EC"/>
</dbReference>
<dbReference type="NCBIfam" id="TIGR00726">
    <property type="entry name" value="peptidoglycan editing factor PgeF"/>
    <property type="match status" value="1"/>
</dbReference>
<dbReference type="CDD" id="cd16833">
    <property type="entry name" value="YfiH"/>
    <property type="match status" value="1"/>
</dbReference>
<proteinExistence type="inferred from homology"/>